<dbReference type="AlphaFoldDB" id="A0A381QG28"/>
<organism evidence="1">
    <name type="scientific">marine metagenome</name>
    <dbReference type="NCBI Taxonomy" id="408172"/>
    <lineage>
        <taxon>unclassified sequences</taxon>
        <taxon>metagenomes</taxon>
        <taxon>ecological metagenomes</taxon>
    </lineage>
</organism>
<name>A0A381QG28_9ZZZZ</name>
<reference evidence="1" key="1">
    <citation type="submission" date="2018-05" db="EMBL/GenBank/DDBJ databases">
        <authorList>
            <person name="Lanie J.A."/>
            <person name="Ng W.-L."/>
            <person name="Kazmierczak K.M."/>
            <person name="Andrzejewski T.M."/>
            <person name="Davidsen T.M."/>
            <person name="Wayne K.J."/>
            <person name="Tettelin H."/>
            <person name="Glass J.I."/>
            <person name="Rusch D."/>
            <person name="Podicherti R."/>
            <person name="Tsui H.-C.T."/>
            <person name="Winkler M.E."/>
        </authorList>
    </citation>
    <scope>NUCLEOTIDE SEQUENCE</scope>
</reference>
<proteinExistence type="predicted"/>
<protein>
    <submittedName>
        <fullName evidence="1">Uncharacterized protein</fullName>
    </submittedName>
</protein>
<accession>A0A381QG28</accession>
<dbReference type="EMBL" id="UINC01001347">
    <property type="protein sequence ID" value="SUZ78256.1"/>
    <property type="molecule type" value="Genomic_DNA"/>
</dbReference>
<sequence length="37" mass="3923">MSSLTNQSNLDWLVEIQGSVDAESYRNGLGARSGGPL</sequence>
<feature type="non-terminal residue" evidence="1">
    <location>
        <position position="37"/>
    </location>
</feature>
<evidence type="ECO:0000313" key="1">
    <source>
        <dbReference type="EMBL" id="SUZ78256.1"/>
    </source>
</evidence>
<gene>
    <name evidence="1" type="ORF">METZ01_LOCUS31110</name>
</gene>